<evidence type="ECO:0000313" key="4">
    <source>
        <dbReference type="Proteomes" id="UP000029389"/>
    </source>
</evidence>
<dbReference type="InterPro" id="IPR051332">
    <property type="entry name" value="Fosfomycin_Res_Enzymes"/>
</dbReference>
<sequence>MRLNHLNLCVDDLSEARHFFETFFNFQFLEQKGKALVVMSDENGFILVLSDPKAFKGKKDVMYPEAFHIGFLVETSSEVDQAYNRLVAGGIEIEKEPYTMRGSSYGFYFTIFNGLLIEVSCLDYRDGKKVSKLDDNHQE</sequence>
<dbReference type="Gene3D" id="3.10.180.10">
    <property type="entry name" value="2,3-Dihydroxybiphenyl 1,2-Dioxygenase, domain 1"/>
    <property type="match status" value="1"/>
</dbReference>
<dbReference type="Proteomes" id="UP000264294">
    <property type="component" value="Unassembled WGS sequence"/>
</dbReference>
<proteinExistence type="predicted"/>
<dbReference type="PATRIC" id="fig|1405.8.peg.167"/>
<dbReference type="PANTHER" id="PTHR36113">
    <property type="entry name" value="LYASE, PUTATIVE-RELATED-RELATED"/>
    <property type="match status" value="1"/>
</dbReference>
<evidence type="ECO:0000313" key="2">
    <source>
        <dbReference type="EMBL" id="KFM99302.1"/>
    </source>
</evidence>
<accession>A0A090YMX8</accession>
<comment type="caution">
    <text evidence="2">The sequence shown here is derived from an EMBL/GenBank/DDBJ whole genome shotgun (WGS) entry which is preliminary data.</text>
</comment>
<dbReference type="Pfam" id="PF00903">
    <property type="entry name" value="Glyoxalase"/>
    <property type="match status" value="1"/>
</dbReference>
<dbReference type="RefSeq" id="WP_042978754.1">
    <property type="nucleotide sequence ID" value="NZ_JMQC01000008.1"/>
</dbReference>
<dbReference type="InterPro" id="IPR004360">
    <property type="entry name" value="Glyas_Fos-R_dOase_dom"/>
</dbReference>
<dbReference type="SUPFAM" id="SSF54593">
    <property type="entry name" value="Glyoxalase/Bleomycin resistance protein/Dihydroxybiphenyl dioxygenase"/>
    <property type="match status" value="1"/>
</dbReference>
<dbReference type="Proteomes" id="UP000029389">
    <property type="component" value="Unassembled WGS sequence"/>
</dbReference>
<evidence type="ECO:0000259" key="1">
    <source>
        <dbReference type="PROSITE" id="PS51819"/>
    </source>
</evidence>
<reference evidence="3 5" key="2">
    <citation type="submission" date="2018-08" db="EMBL/GenBank/DDBJ databases">
        <title>Bacillus clarus sp. nov. strain PS00077A.</title>
        <authorList>
            <person name="Mendez Acevedo M."/>
            <person name="Carroll L."/>
            <person name="Mukherjee M."/>
            <person name="Wiedmann M."/>
            <person name="Kovac J."/>
        </authorList>
    </citation>
    <scope>NUCLEOTIDE SEQUENCE [LARGE SCALE GENOMIC DNA]</scope>
    <source>
        <strain evidence="3 5">PS00077A</strain>
    </source>
</reference>
<dbReference type="EMBL" id="JMQC01000008">
    <property type="protein sequence ID" value="KFM99302.1"/>
    <property type="molecule type" value="Genomic_DNA"/>
</dbReference>
<name>A0A090YMX8_9BACI</name>
<dbReference type="InterPro" id="IPR037523">
    <property type="entry name" value="VOC_core"/>
</dbReference>
<protein>
    <submittedName>
        <fullName evidence="3">VOC family protein</fullName>
    </submittedName>
</protein>
<gene>
    <name evidence="3" type="ORF">D0U04_14370</name>
    <name evidence="2" type="ORF">DJ93_14</name>
</gene>
<feature type="domain" description="VOC" evidence="1">
    <location>
        <begin position="2"/>
        <end position="122"/>
    </location>
</feature>
<dbReference type="EMBL" id="QVOD01000015">
    <property type="protein sequence ID" value="RFT66389.1"/>
    <property type="molecule type" value="Genomic_DNA"/>
</dbReference>
<dbReference type="PROSITE" id="PS51819">
    <property type="entry name" value="VOC"/>
    <property type="match status" value="1"/>
</dbReference>
<organism evidence="2 4">
    <name type="scientific">Bacillus clarus</name>
    <dbReference type="NCBI Taxonomy" id="2338372"/>
    <lineage>
        <taxon>Bacteria</taxon>
        <taxon>Bacillati</taxon>
        <taxon>Bacillota</taxon>
        <taxon>Bacilli</taxon>
        <taxon>Bacillales</taxon>
        <taxon>Bacillaceae</taxon>
        <taxon>Bacillus</taxon>
        <taxon>Bacillus cereus group</taxon>
    </lineage>
</organism>
<dbReference type="AlphaFoldDB" id="A0A090YMX8"/>
<reference evidence="2 4" key="1">
    <citation type="submission" date="2014-04" db="EMBL/GenBank/DDBJ databases">
        <authorList>
            <person name="Bishop-Lilly K.A."/>
            <person name="Broomall S.M."/>
            <person name="Chain P.S."/>
            <person name="Chertkov O."/>
            <person name="Coyne S.R."/>
            <person name="Daligault H.E."/>
            <person name="Davenport K.W."/>
            <person name="Erkkila T."/>
            <person name="Frey K.G."/>
            <person name="Gibbons H.S."/>
            <person name="Gu W."/>
            <person name="Jaissle J."/>
            <person name="Johnson S.L."/>
            <person name="Koroleva G.I."/>
            <person name="Ladner J.T."/>
            <person name="Lo C.-C."/>
            <person name="Minogue T.D."/>
            <person name="Munk C."/>
            <person name="Palacios G.F."/>
            <person name="Redden C.L."/>
            <person name="Rosenzweig C.N."/>
            <person name="Scholz M.B."/>
            <person name="Teshima H."/>
            <person name="Xu Y."/>
        </authorList>
    </citation>
    <scope>NUCLEOTIDE SEQUENCE [LARGE SCALE GENOMIC DNA]</scope>
    <source>
        <strain evidence="2 4">BHP</strain>
    </source>
</reference>
<dbReference type="InterPro" id="IPR029068">
    <property type="entry name" value="Glyas_Bleomycin-R_OHBP_Dase"/>
</dbReference>
<evidence type="ECO:0000313" key="5">
    <source>
        <dbReference type="Proteomes" id="UP000264294"/>
    </source>
</evidence>
<dbReference type="eggNOG" id="COG0346">
    <property type="taxonomic scope" value="Bacteria"/>
</dbReference>
<keyword evidence="5" id="KW-1185">Reference proteome</keyword>
<dbReference type="PANTHER" id="PTHR36113:SF3">
    <property type="entry name" value="SLL5075 PROTEIN"/>
    <property type="match status" value="1"/>
</dbReference>
<evidence type="ECO:0000313" key="3">
    <source>
        <dbReference type="EMBL" id="RFT66389.1"/>
    </source>
</evidence>